<dbReference type="Proteomes" id="UP000239549">
    <property type="component" value="Unassembled WGS sequence"/>
</dbReference>
<dbReference type="InterPro" id="IPR025110">
    <property type="entry name" value="AMP-bd_C"/>
</dbReference>
<dbReference type="InterPro" id="IPR045851">
    <property type="entry name" value="AMP-bd_C_sf"/>
</dbReference>
<feature type="domain" description="AMP-binding enzyme C-terminal" evidence="3">
    <location>
        <begin position="431"/>
        <end position="509"/>
    </location>
</feature>
<dbReference type="AlphaFoldDB" id="A0A2L2XEK9"/>
<name>A0A2L2XEK9_9FIRM</name>
<dbReference type="Pfam" id="PF00501">
    <property type="entry name" value="AMP-binding"/>
    <property type="match status" value="1"/>
</dbReference>
<protein>
    <submittedName>
        <fullName evidence="4">Benzoate-CoA ligase</fullName>
    </submittedName>
</protein>
<dbReference type="NCBIfam" id="TIGR02262">
    <property type="entry name" value="benz_CoA_lig"/>
    <property type="match status" value="1"/>
</dbReference>
<sequence length="524" mass="58833">MDLVNIPEEFNLAVFLLDRHLKEGRGNNVAVYYEDKVVTYAELADMANRFGNALLNLGVEQENRVLFCLPDCPEFLAIYFGAMKIGAVPVPVSTMASPRDYLYYLNDSRAKVLVTSPELTPQFTRVQKELKYLRHFIVIGRPQPGQFSFDELINAASPRLDAAPTSKDDMAFWLYSSGTTGTPKGVVHLHHDLVHFMPPHCREVVSITREDISFSTSRLFFSYGRNNSLDAPFLCGSAVVLYPGKPEPENVFQVIEKYRPTLFYSVPSSYWAMLNYLEKSGRKFDLSSVRLCVSAGEALPGVIYERWKKIFNLEIMDGVGSTDVGMIYASNCPGRQIKPGSCGKLLSGFEGKLLDPDEVEVPPGEIGTLWLKNDGIAACYWNKHDKTKQSIHGEWFNTGDQYYLDQDGYYWYVGRSDDMLKPGGLWLSPLEVEGILLEHTAVDEVAVVAEGNESGLDKPVAFVVIKGDCESPETLEDELKKYVREKAAHYKCPRKIYFVGELPRTATGKIQRYKLRASLISGGQ</sequence>
<gene>
    <name evidence="4" type="ORF">DCCM_3785</name>
</gene>
<dbReference type="InterPro" id="IPR042099">
    <property type="entry name" value="ANL_N_sf"/>
</dbReference>
<proteinExistence type="predicted"/>
<dbReference type="Gene3D" id="3.40.50.12780">
    <property type="entry name" value="N-terminal domain of ligase-like"/>
    <property type="match status" value="1"/>
</dbReference>
<dbReference type="RefSeq" id="WP_104372870.1">
    <property type="nucleotide sequence ID" value="NZ_BFAV01000149.1"/>
</dbReference>
<dbReference type="GO" id="GO:0016405">
    <property type="term" value="F:CoA-ligase activity"/>
    <property type="evidence" value="ECO:0007669"/>
    <property type="project" value="InterPro"/>
</dbReference>
<dbReference type="GO" id="GO:0005524">
    <property type="term" value="F:ATP binding"/>
    <property type="evidence" value="ECO:0007669"/>
    <property type="project" value="InterPro"/>
</dbReference>
<evidence type="ECO:0000313" key="5">
    <source>
        <dbReference type="Proteomes" id="UP000239549"/>
    </source>
</evidence>
<keyword evidence="1 4" id="KW-0436">Ligase</keyword>
<dbReference type="PANTHER" id="PTHR43352:SF1">
    <property type="entry name" value="ANTHRANILATE--COA LIGASE"/>
    <property type="match status" value="1"/>
</dbReference>
<accession>A0A2L2XEK9</accession>
<comment type="caution">
    <text evidence="4">The sequence shown here is derived from an EMBL/GenBank/DDBJ whole genome shotgun (WGS) entry which is preliminary data.</text>
</comment>
<dbReference type="InterPro" id="IPR011957">
    <property type="entry name" value="Benz_CoA_lig"/>
</dbReference>
<evidence type="ECO:0000259" key="3">
    <source>
        <dbReference type="Pfam" id="PF13193"/>
    </source>
</evidence>
<evidence type="ECO:0000256" key="1">
    <source>
        <dbReference type="ARBA" id="ARBA00022598"/>
    </source>
</evidence>
<evidence type="ECO:0000259" key="2">
    <source>
        <dbReference type="Pfam" id="PF00501"/>
    </source>
</evidence>
<dbReference type="Gene3D" id="3.30.300.30">
    <property type="match status" value="1"/>
</dbReference>
<reference evidence="5" key="1">
    <citation type="submission" date="2018-02" db="EMBL/GenBank/DDBJ databases">
        <title>Genome sequence of Desulfocucumis palustris strain NAW-5.</title>
        <authorList>
            <person name="Watanabe M."/>
            <person name="Kojima H."/>
            <person name="Fukui M."/>
        </authorList>
    </citation>
    <scope>NUCLEOTIDE SEQUENCE [LARGE SCALE GENOMIC DNA]</scope>
    <source>
        <strain evidence="5">NAW-5</strain>
    </source>
</reference>
<dbReference type="PANTHER" id="PTHR43352">
    <property type="entry name" value="ACETYL-COA SYNTHETASE"/>
    <property type="match status" value="1"/>
</dbReference>
<dbReference type="GO" id="GO:0044550">
    <property type="term" value="P:secondary metabolite biosynthetic process"/>
    <property type="evidence" value="ECO:0007669"/>
    <property type="project" value="TreeGrafter"/>
</dbReference>
<organism evidence="4 5">
    <name type="scientific">Desulfocucumis palustris</name>
    <dbReference type="NCBI Taxonomy" id="1898651"/>
    <lineage>
        <taxon>Bacteria</taxon>
        <taxon>Bacillati</taxon>
        <taxon>Bacillota</taxon>
        <taxon>Clostridia</taxon>
        <taxon>Eubacteriales</taxon>
        <taxon>Desulfocucumaceae</taxon>
        <taxon>Desulfocucumis</taxon>
    </lineage>
</organism>
<evidence type="ECO:0000313" key="4">
    <source>
        <dbReference type="EMBL" id="GBF34665.1"/>
    </source>
</evidence>
<dbReference type="EMBL" id="BFAV01000149">
    <property type="protein sequence ID" value="GBF34665.1"/>
    <property type="molecule type" value="Genomic_DNA"/>
</dbReference>
<dbReference type="OrthoDB" id="9778383at2"/>
<feature type="domain" description="AMP-dependent synthetase/ligase" evidence="2">
    <location>
        <begin position="24"/>
        <end position="381"/>
    </location>
</feature>
<dbReference type="Pfam" id="PF13193">
    <property type="entry name" value="AMP-binding_C"/>
    <property type="match status" value="1"/>
</dbReference>
<dbReference type="GO" id="GO:0016878">
    <property type="term" value="F:acid-thiol ligase activity"/>
    <property type="evidence" value="ECO:0007669"/>
    <property type="project" value="TreeGrafter"/>
</dbReference>
<dbReference type="SUPFAM" id="SSF56801">
    <property type="entry name" value="Acetyl-CoA synthetase-like"/>
    <property type="match status" value="1"/>
</dbReference>
<dbReference type="InterPro" id="IPR000873">
    <property type="entry name" value="AMP-dep_synth/lig_dom"/>
</dbReference>
<keyword evidence="5" id="KW-1185">Reference proteome</keyword>